<feature type="domain" description="ABC transporter" evidence="8">
    <location>
        <begin position="5"/>
        <end position="255"/>
    </location>
</feature>
<keyword evidence="10" id="KW-1185">Reference proteome</keyword>
<evidence type="ECO:0000259" key="8">
    <source>
        <dbReference type="PROSITE" id="PS50893"/>
    </source>
</evidence>
<keyword evidence="4" id="KW-1003">Cell membrane</keyword>
<dbReference type="PROSITE" id="PS00211">
    <property type="entry name" value="ABC_TRANSPORTER_1"/>
    <property type="match status" value="1"/>
</dbReference>
<proteinExistence type="inferred from homology"/>
<evidence type="ECO:0000256" key="2">
    <source>
        <dbReference type="ARBA" id="ARBA00005417"/>
    </source>
</evidence>
<evidence type="ECO:0000256" key="4">
    <source>
        <dbReference type="ARBA" id="ARBA00022475"/>
    </source>
</evidence>
<dbReference type="Pfam" id="PF00005">
    <property type="entry name" value="ABC_tran"/>
    <property type="match status" value="1"/>
</dbReference>
<dbReference type="PANTHER" id="PTHR43297:SF2">
    <property type="entry name" value="DIPEPTIDE TRANSPORT ATP-BINDING PROTEIN DPPD"/>
    <property type="match status" value="1"/>
</dbReference>
<keyword evidence="7" id="KW-0472">Membrane</keyword>
<evidence type="ECO:0000256" key="1">
    <source>
        <dbReference type="ARBA" id="ARBA00004202"/>
    </source>
</evidence>
<comment type="subcellular location">
    <subcellularLocation>
        <location evidence="1">Cell membrane</location>
        <topology evidence="1">Peripheral membrane protein</topology>
    </subcellularLocation>
</comment>
<dbReference type="SMART" id="SM00382">
    <property type="entry name" value="AAA"/>
    <property type="match status" value="1"/>
</dbReference>
<comment type="similarity">
    <text evidence="2">Belongs to the ABC transporter superfamily.</text>
</comment>
<dbReference type="SUPFAM" id="SSF52540">
    <property type="entry name" value="P-loop containing nucleoside triphosphate hydrolases"/>
    <property type="match status" value="1"/>
</dbReference>
<name>A0ABS4UN03_9ACTN</name>
<dbReference type="PROSITE" id="PS50893">
    <property type="entry name" value="ABC_TRANSPORTER_2"/>
    <property type="match status" value="1"/>
</dbReference>
<dbReference type="GO" id="GO:0005524">
    <property type="term" value="F:ATP binding"/>
    <property type="evidence" value="ECO:0007669"/>
    <property type="project" value="UniProtKB-KW"/>
</dbReference>
<dbReference type="InterPro" id="IPR027417">
    <property type="entry name" value="P-loop_NTPase"/>
</dbReference>
<dbReference type="InterPro" id="IPR003439">
    <property type="entry name" value="ABC_transporter-like_ATP-bd"/>
</dbReference>
<evidence type="ECO:0000256" key="3">
    <source>
        <dbReference type="ARBA" id="ARBA00022448"/>
    </source>
</evidence>
<dbReference type="Proteomes" id="UP000755585">
    <property type="component" value="Unassembled WGS sequence"/>
</dbReference>
<keyword evidence="5" id="KW-0547">Nucleotide-binding</keyword>
<protein>
    <submittedName>
        <fullName evidence="9">Oligopeptide/dipeptide ABC transporter ATP-binding protein</fullName>
    </submittedName>
</protein>
<comment type="caution">
    <text evidence="9">The sequence shown here is derived from an EMBL/GenBank/DDBJ whole genome shotgun (WGS) entry which is preliminary data.</text>
</comment>
<sequence>MSSDLVVKDLHTTFGSGDRSIRAVRGIDLAIEAGGTFILLGESGSGKSVTARSFMRLYRSGTTITGSIRLGDQELLGLGEREMRAMRGSKIGMVPQDPTGALDPLRSIGSQIVEVLRAHQIVTDKKLAKERAVGLLEQVGIADPARVFKARAHQLSGGMRQRAVIAVAIACNPEVLIADEPTTALDVTIQAAVLELFRSLQQQLGMSLLMVTHDVGIAEELGGQVGVMYAGKMMETGPVRDVLAAPRHPYTQGLLASLPLPGIPRGQLQVIPGRPPLTGETSTGCAFAARCSLAQESCLTTPPSLLVVGPGRGSACPIVNPGAVLASEEIPA</sequence>
<evidence type="ECO:0000256" key="6">
    <source>
        <dbReference type="ARBA" id="ARBA00022840"/>
    </source>
</evidence>
<dbReference type="RefSeq" id="WP_209695680.1">
    <property type="nucleotide sequence ID" value="NZ_BAAAVU010000006.1"/>
</dbReference>
<dbReference type="PANTHER" id="PTHR43297">
    <property type="entry name" value="OLIGOPEPTIDE TRANSPORT ATP-BINDING PROTEIN APPD"/>
    <property type="match status" value="1"/>
</dbReference>
<dbReference type="Pfam" id="PF08352">
    <property type="entry name" value="oligo_HPY"/>
    <property type="match status" value="1"/>
</dbReference>
<dbReference type="InterPro" id="IPR013563">
    <property type="entry name" value="Oligopep_ABC_C"/>
</dbReference>
<reference evidence="9 10" key="1">
    <citation type="submission" date="2021-03" db="EMBL/GenBank/DDBJ databases">
        <title>Sequencing the genomes of 1000 actinobacteria strains.</title>
        <authorList>
            <person name="Klenk H.-P."/>
        </authorList>
    </citation>
    <scope>NUCLEOTIDE SEQUENCE [LARGE SCALE GENOMIC DNA]</scope>
    <source>
        <strain evidence="9 10">DSM 18824</strain>
    </source>
</reference>
<dbReference type="NCBIfam" id="TIGR01727">
    <property type="entry name" value="oligo_HPY"/>
    <property type="match status" value="1"/>
</dbReference>
<evidence type="ECO:0000256" key="7">
    <source>
        <dbReference type="ARBA" id="ARBA00023136"/>
    </source>
</evidence>
<evidence type="ECO:0000313" key="9">
    <source>
        <dbReference type="EMBL" id="MBP2353016.1"/>
    </source>
</evidence>
<accession>A0ABS4UN03</accession>
<dbReference type="Gene3D" id="3.40.50.300">
    <property type="entry name" value="P-loop containing nucleotide triphosphate hydrolases"/>
    <property type="match status" value="1"/>
</dbReference>
<dbReference type="CDD" id="cd03257">
    <property type="entry name" value="ABC_NikE_OppD_transporters"/>
    <property type="match status" value="1"/>
</dbReference>
<evidence type="ECO:0000256" key="5">
    <source>
        <dbReference type="ARBA" id="ARBA00022741"/>
    </source>
</evidence>
<organism evidence="9 10">
    <name type="scientific">Kribbella aluminosa</name>
    <dbReference type="NCBI Taxonomy" id="416017"/>
    <lineage>
        <taxon>Bacteria</taxon>
        <taxon>Bacillati</taxon>
        <taxon>Actinomycetota</taxon>
        <taxon>Actinomycetes</taxon>
        <taxon>Propionibacteriales</taxon>
        <taxon>Kribbellaceae</taxon>
        <taxon>Kribbella</taxon>
    </lineage>
</organism>
<keyword evidence="6 9" id="KW-0067">ATP-binding</keyword>
<dbReference type="EMBL" id="JAGINT010000001">
    <property type="protein sequence ID" value="MBP2353016.1"/>
    <property type="molecule type" value="Genomic_DNA"/>
</dbReference>
<keyword evidence="3" id="KW-0813">Transport</keyword>
<dbReference type="InterPro" id="IPR003593">
    <property type="entry name" value="AAA+_ATPase"/>
</dbReference>
<gene>
    <name evidence="9" type="ORF">JOF29_004099</name>
</gene>
<dbReference type="InterPro" id="IPR050388">
    <property type="entry name" value="ABC_Ni/Peptide_Import"/>
</dbReference>
<dbReference type="InterPro" id="IPR017871">
    <property type="entry name" value="ABC_transporter-like_CS"/>
</dbReference>
<evidence type="ECO:0000313" key="10">
    <source>
        <dbReference type="Proteomes" id="UP000755585"/>
    </source>
</evidence>